<dbReference type="Gene3D" id="3.30.420.40">
    <property type="match status" value="2"/>
</dbReference>
<dbReference type="SUPFAM" id="SSF53067">
    <property type="entry name" value="Actin-like ATPase domain"/>
    <property type="match status" value="1"/>
</dbReference>
<dbReference type="PANTHER" id="PTHR32329">
    <property type="entry name" value="BIFUNCTIONAL PROTEIN [INCLUDES 2-HYDROXYACYL-COA DEHYDRATASE (N-TER) AND ITS ACTIVATOR DOMAIN (C_TERM)-RELATED"/>
    <property type="match status" value="1"/>
</dbReference>
<name>A0AAU9ER74_9BACT</name>
<keyword evidence="2" id="KW-0479">Metal-binding</keyword>
<protein>
    <submittedName>
        <fullName evidence="6">2-hydroxyglutaryl-CoA dehydratase</fullName>
    </submittedName>
</protein>
<sequence>MYTAGIDVGAKTVKIVVTQDGKIVDRQIVPAGQDAQAAIEEAWQSLDTPIADIGLIVATGSGRKSTKRAQGYVTEVAAAAKGAQKTEPEVRTVVDVGAEEGRAIRIDEMGKLVDFAINEKCAAGAGAFTEAMARALEVDLPTLAAMSLRSTGNVAMNAQCAVFAESELVTLVHSNTPKEDMAKAIHDAISDRIVSMVRRVGMAEKVMLIGGVALNDGFVASLANDLETSVIVPQDPQLVSAFGAAILGEEGNYAESLSETI</sequence>
<dbReference type="PANTHER" id="PTHR32329:SF2">
    <property type="entry name" value="BIFUNCTIONAL PROTEIN [INCLUDES 2-HYDROXYACYL-COA DEHYDRATASE (N-TER) AND ITS ACTIVATOR DOMAIN (C_TERM)"/>
    <property type="match status" value="1"/>
</dbReference>
<dbReference type="InterPro" id="IPR043129">
    <property type="entry name" value="ATPase_NBD"/>
</dbReference>
<dbReference type="InterPro" id="IPR008275">
    <property type="entry name" value="CoA_E_activase_dom"/>
</dbReference>
<dbReference type="InterPro" id="IPR051805">
    <property type="entry name" value="Dehydratase_Activator_Redct"/>
</dbReference>
<feature type="domain" description="ATPase BadF/BadG/BcrA/BcrD type" evidence="5">
    <location>
        <begin position="5"/>
        <end position="248"/>
    </location>
</feature>
<accession>A0AAU9ER74</accession>
<dbReference type="EMBL" id="AP028679">
    <property type="protein sequence ID" value="BEQ16346.1"/>
    <property type="molecule type" value="Genomic_DNA"/>
</dbReference>
<evidence type="ECO:0000256" key="1">
    <source>
        <dbReference type="ARBA" id="ARBA00001966"/>
    </source>
</evidence>
<evidence type="ECO:0000256" key="2">
    <source>
        <dbReference type="ARBA" id="ARBA00022723"/>
    </source>
</evidence>
<evidence type="ECO:0000256" key="4">
    <source>
        <dbReference type="ARBA" id="ARBA00023014"/>
    </source>
</evidence>
<dbReference type="Proteomes" id="UP001366166">
    <property type="component" value="Chromosome"/>
</dbReference>
<reference evidence="7" key="1">
    <citation type="journal article" date="2023" name="Arch. Microbiol.">
        <title>Desulfoferula mesophilus gen. nov. sp. nov., a mesophilic sulfate-reducing bacterium isolated from a brackish lake sediment.</title>
        <authorList>
            <person name="Watanabe T."/>
            <person name="Yabe T."/>
            <person name="Tsuji J.M."/>
            <person name="Fukui M."/>
        </authorList>
    </citation>
    <scope>NUCLEOTIDE SEQUENCE [LARGE SCALE GENOMIC DNA]</scope>
    <source>
        <strain evidence="7">12FAK</strain>
    </source>
</reference>
<dbReference type="AlphaFoldDB" id="A0AAU9ER74"/>
<keyword evidence="3" id="KW-0408">Iron</keyword>
<dbReference type="NCBIfam" id="TIGR00241">
    <property type="entry name" value="CoA_E_activ"/>
    <property type="match status" value="1"/>
</dbReference>
<evidence type="ECO:0000313" key="6">
    <source>
        <dbReference type="EMBL" id="BEQ16346.1"/>
    </source>
</evidence>
<dbReference type="InterPro" id="IPR002731">
    <property type="entry name" value="ATPase_BadF"/>
</dbReference>
<dbReference type="GO" id="GO:0046872">
    <property type="term" value="F:metal ion binding"/>
    <property type="evidence" value="ECO:0007669"/>
    <property type="project" value="UniProtKB-KW"/>
</dbReference>
<organism evidence="6 7">
    <name type="scientific">Desulfoferula mesophila</name>
    <dbReference type="NCBI Taxonomy" id="3058419"/>
    <lineage>
        <taxon>Bacteria</taxon>
        <taxon>Pseudomonadati</taxon>
        <taxon>Thermodesulfobacteriota</taxon>
        <taxon>Desulfarculia</taxon>
        <taxon>Desulfarculales</taxon>
        <taxon>Desulfarculaceae</taxon>
        <taxon>Desulfoferula</taxon>
    </lineage>
</organism>
<dbReference type="Pfam" id="PF01869">
    <property type="entry name" value="BcrAD_BadFG"/>
    <property type="match status" value="1"/>
</dbReference>
<keyword evidence="4" id="KW-0411">Iron-sulfur</keyword>
<gene>
    <name evidence="6" type="ORF">FAK_34120</name>
</gene>
<evidence type="ECO:0000313" key="7">
    <source>
        <dbReference type="Proteomes" id="UP001366166"/>
    </source>
</evidence>
<dbReference type="KEGG" id="dmp:FAK_34120"/>
<proteinExistence type="predicted"/>
<dbReference type="GO" id="GO:0051536">
    <property type="term" value="F:iron-sulfur cluster binding"/>
    <property type="evidence" value="ECO:0007669"/>
    <property type="project" value="UniProtKB-KW"/>
</dbReference>
<dbReference type="RefSeq" id="WP_338602040.1">
    <property type="nucleotide sequence ID" value="NZ_AP028679.1"/>
</dbReference>
<evidence type="ECO:0000259" key="5">
    <source>
        <dbReference type="Pfam" id="PF01869"/>
    </source>
</evidence>
<dbReference type="CDD" id="cd24107">
    <property type="entry name" value="ASKHA_NBD_benz_CoA_BzdP"/>
    <property type="match status" value="1"/>
</dbReference>
<evidence type="ECO:0000256" key="3">
    <source>
        <dbReference type="ARBA" id="ARBA00023004"/>
    </source>
</evidence>
<comment type="cofactor">
    <cofactor evidence="1">
        <name>[4Fe-4S] cluster</name>
        <dbReference type="ChEBI" id="CHEBI:49883"/>
    </cofactor>
</comment>
<keyword evidence="7" id="KW-1185">Reference proteome</keyword>